<dbReference type="Gene3D" id="1.25.40.240">
    <property type="entry name" value="Ku, C-terminal domain"/>
    <property type="match status" value="1"/>
</dbReference>
<dbReference type="InterPro" id="IPR036494">
    <property type="entry name" value="Ku_C_sf"/>
</dbReference>
<dbReference type="SMART" id="SM00559">
    <property type="entry name" value="Ku78"/>
    <property type="match status" value="1"/>
</dbReference>
<dbReference type="Proteomes" id="UP000193560">
    <property type="component" value="Unassembled WGS sequence"/>
</dbReference>
<keyword evidence="6" id="KW-0227">DNA damage</keyword>
<dbReference type="GO" id="GO:0006303">
    <property type="term" value="P:double-strand break repair via nonhomologous end joining"/>
    <property type="evidence" value="ECO:0007669"/>
    <property type="project" value="InterPro"/>
</dbReference>
<reference evidence="18 19" key="1">
    <citation type="submission" date="2016-07" db="EMBL/GenBank/DDBJ databases">
        <title>Pervasive Adenine N6-methylation of Active Genes in Fungi.</title>
        <authorList>
            <consortium name="DOE Joint Genome Institute"/>
            <person name="Mondo S.J."/>
            <person name="Dannebaum R.O."/>
            <person name="Kuo R.C."/>
            <person name="Labutti K."/>
            <person name="Haridas S."/>
            <person name="Kuo A."/>
            <person name="Salamov A."/>
            <person name="Ahrendt S.R."/>
            <person name="Lipzen A."/>
            <person name="Sullivan W."/>
            <person name="Andreopoulos W.B."/>
            <person name="Clum A."/>
            <person name="Lindquist E."/>
            <person name="Daum C."/>
            <person name="Ramamoorthy G.K."/>
            <person name="Gryganskyi A."/>
            <person name="Culley D."/>
            <person name="Magnuson J.K."/>
            <person name="James T.Y."/>
            <person name="O'Malley M.A."/>
            <person name="Stajich J.E."/>
            <person name="Spatafora J.W."/>
            <person name="Visel A."/>
            <person name="Grigoriev I.V."/>
        </authorList>
    </citation>
    <scope>NUCLEOTIDE SEQUENCE [LARGE SCALE GENOMIC DNA]</scope>
    <source>
        <strain evidence="18 19">NRRL 1336</strain>
    </source>
</reference>
<dbReference type="CDD" id="cd00873">
    <property type="entry name" value="KU80"/>
    <property type="match status" value="1"/>
</dbReference>
<evidence type="ECO:0000259" key="17">
    <source>
        <dbReference type="SMART" id="SM00559"/>
    </source>
</evidence>
<sequence>MSQRVTSFILNCGPGMSKCLPGHEKPLIQEGVEIIMDSLGDKLLADRKTDKVNVIFSGTQETDNVLATQSPGQYNNITTISPIMQPDIGLLRHLSNVTSETGNAKADVMDALILAIHVLVEEYGRLRYSKQIVLITDAMDPIDWRDAADVKAMLQKENIKLVVIGSDFDADGIIKHEEEDPKISAIKDANQRNWKTLSDNVEGATMYSIQEAYESAKGMKTKEVKPTPSFRGFLNIGDPVKYSDRSLAIGIHMYPHMMEAKAPAMKKWSTLSDLALDGDQAGSSSSEPRKLSHGVEMIRKYRVKEDDTSKTDTPTPASSANLDTQEPQQDASDEVDERELEKVYPFGKTLVKITQEEEDYLQLKTSSGMWIYGFMSKSAVPRHYLLGRVYVIMADPKNKESAGMAIAALARSLYEKEAVALVRYVYRGNSEPKMGIISPFIDVDVDLLQFCQVPYAEDVRQFYFKSLDKITMKSGKVITEDHPLLPTPEMKQSMATYIKNMDLTSVDDHDHYVPEDSFNPLIWRTNTAIKTRALNEAAPIPEVHPKLLQNRTMLKELETRNADHVKEMISLFNVKKVEKQSLSKRGRGAAGKGESIADTSQMTSIDELVAGSDSKRAKTEDKGGDSTSSKTKQLSIGPADPVKDFLAMLADEQDLVTAAVTQMSALILQLMTTSFGDQHYDRIMTCLKVFREAAAKENEAGAFNQCLHQLKEMINPANPRSNRREFWQMLQKESLSLITKDEADDDEVALVTKDDAINFLKDTQQETQASKIQPDQSEDKDKMSTEDLLAMMD</sequence>
<feature type="region of interest" description="Disordered" evidence="16">
    <location>
        <begin position="301"/>
        <end position="338"/>
    </location>
</feature>
<dbReference type="PANTHER" id="PTHR12604">
    <property type="entry name" value="KU AUTOANTIGEN DNA HELICASE"/>
    <property type="match status" value="1"/>
</dbReference>
<evidence type="ECO:0000256" key="4">
    <source>
        <dbReference type="ARBA" id="ARBA00021792"/>
    </source>
</evidence>
<comment type="caution">
    <text evidence="18">The sequence shown here is derived from an EMBL/GenBank/DDBJ whole genome shotgun (WGS) entry which is preliminary data.</text>
</comment>
<dbReference type="InterPro" id="IPR014893">
    <property type="entry name" value="Ku_PK_bind"/>
</dbReference>
<feature type="region of interest" description="Disordered" evidence="16">
    <location>
        <begin position="762"/>
        <end position="793"/>
    </location>
</feature>
<evidence type="ECO:0000256" key="5">
    <source>
        <dbReference type="ARBA" id="ARBA00022741"/>
    </source>
</evidence>
<dbReference type="SUPFAM" id="SSF53300">
    <property type="entry name" value="vWA-like"/>
    <property type="match status" value="1"/>
</dbReference>
<evidence type="ECO:0000256" key="7">
    <source>
        <dbReference type="ARBA" id="ARBA00022801"/>
    </source>
</evidence>
<dbReference type="Gene3D" id="3.40.50.410">
    <property type="entry name" value="von Willebrand factor, type A domain"/>
    <property type="match status" value="1"/>
</dbReference>
<feature type="region of interest" description="Disordered" evidence="16">
    <location>
        <begin position="582"/>
        <end position="636"/>
    </location>
</feature>
<keyword evidence="5" id="KW-0547">Nucleotide-binding</keyword>
<gene>
    <name evidence="18" type="ORF">BCR42DRAFT_420790</name>
</gene>
<comment type="subcellular location">
    <subcellularLocation>
        <location evidence="2">Chromosome</location>
        <location evidence="2">Telomere</location>
    </subcellularLocation>
    <subcellularLocation>
        <location evidence="1">Nucleus</location>
    </subcellularLocation>
</comment>
<name>A0A1X2I8S5_9FUNG</name>
<protein>
    <recommendedName>
        <fullName evidence="4">ATP-dependent DNA helicase II subunit 2</fullName>
    </recommendedName>
    <alternativeName>
        <fullName evidence="15">ATP-dependent DNA helicase II subunit Ku80</fullName>
    </alternativeName>
</protein>
<evidence type="ECO:0000313" key="18">
    <source>
        <dbReference type="EMBL" id="ORZ11870.1"/>
    </source>
</evidence>
<organism evidence="18 19">
    <name type="scientific">Absidia repens</name>
    <dbReference type="NCBI Taxonomy" id="90262"/>
    <lineage>
        <taxon>Eukaryota</taxon>
        <taxon>Fungi</taxon>
        <taxon>Fungi incertae sedis</taxon>
        <taxon>Mucoromycota</taxon>
        <taxon>Mucoromycotina</taxon>
        <taxon>Mucoromycetes</taxon>
        <taxon>Mucorales</taxon>
        <taxon>Cunninghamellaceae</taxon>
        <taxon>Absidia</taxon>
    </lineage>
</organism>
<dbReference type="Pfam" id="PF08785">
    <property type="entry name" value="Ku_PK_bind"/>
    <property type="match status" value="1"/>
</dbReference>
<keyword evidence="9" id="KW-0067">ATP-binding</keyword>
<dbReference type="GO" id="GO:0042162">
    <property type="term" value="F:telomeric DNA binding"/>
    <property type="evidence" value="ECO:0007669"/>
    <property type="project" value="InterPro"/>
</dbReference>
<evidence type="ECO:0000256" key="2">
    <source>
        <dbReference type="ARBA" id="ARBA00004574"/>
    </source>
</evidence>
<feature type="compositionally biased region" description="Polar residues" evidence="16">
    <location>
        <begin position="762"/>
        <end position="775"/>
    </location>
</feature>
<keyword evidence="11" id="KW-0238">DNA-binding</keyword>
<evidence type="ECO:0000256" key="3">
    <source>
        <dbReference type="ARBA" id="ARBA00007726"/>
    </source>
</evidence>
<keyword evidence="7" id="KW-0378">Hydrolase</keyword>
<dbReference type="GO" id="GO:0003690">
    <property type="term" value="F:double-stranded DNA binding"/>
    <property type="evidence" value="ECO:0007669"/>
    <property type="project" value="TreeGrafter"/>
</dbReference>
<keyword evidence="19" id="KW-1185">Reference proteome</keyword>
<feature type="compositionally biased region" description="Basic and acidic residues" evidence="16">
    <location>
        <begin position="301"/>
        <end position="310"/>
    </location>
</feature>
<dbReference type="AlphaFoldDB" id="A0A1X2I8S5"/>
<dbReference type="InterPro" id="IPR024193">
    <property type="entry name" value="Ku80"/>
</dbReference>
<evidence type="ECO:0000256" key="1">
    <source>
        <dbReference type="ARBA" id="ARBA00004123"/>
    </source>
</evidence>
<evidence type="ECO:0000256" key="6">
    <source>
        <dbReference type="ARBA" id="ARBA00022763"/>
    </source>
</evidence>
<dbReference type="GO" id="GO:0043564">
    <property type="term" value="C:Ku70:Ku80 complex"/>
    <property type="evidence" value="ECO:0007669"/>
    <property type="project" value="InterPro"/>
</dbReference>
<dbReference type="GO" id="GO:0003684">
    <property type="term" value="F:damaged DNA binding"/>
    <property type="evidence" value="ECO:0007669"/>
    <property type="project" value="InterPro"/>
</dbReference>
<dbReference type="Gene3D" id="1.10.1600.10">
    <property type="match status" value="1"/>
</dbReference>
<evidence type="ECO:0000256" key="16">
    <source>
        <dbReference type="SAM" id="MobiDB-lite"/>
    </source>
</evidence>
<dbReference type="GO" id="GO:0016787">
    <property type="term" value="F:hydrolase activity"/>
    <property type="evidence" value="ECO:0007669"/>
    <property type="project" value="UniProtKB-KW"/>
</dbReference>
<dbReference type="OrthoDB" id="30826at2759"/>
<dbReference type="GO" id="GO:0000781">
    <property type="term" value="C:chromosome, telomeric region"/>
    <property type="evidence" value="ECO:0007669"/>
    <property type="project" value="UniProtKB-SubCell"/>
</dbReference>
<dbReference type="Gene3D" id="2.40.290.10">
    <property type="match status" value="1"/>
</dbReference>
<dbReference type="InterPro" id="IPR036465">
    <property type="entry name" value="vWFA_dom_sf"/>
</dbReference>
<dbReference type="SUPFAM" id="SSF100939">
    <property type="entry name" value="SPOC domain-like"/>
    <property type="match status" value="1"/>
</dbReference>
<proteinExistence type="inferred from homology"/>
<dbReference type="GO" id="GO:0000723">
    <property type="term" value="P:telomere maintenance"/>
    <property type="evidence" value="ECO:0007669"/>
    <property type="project" value="InterPro"/>
</dbReference>
<evidence type="ECO:0000256" key="12">
    <source>
        <dbReference type="ARBA" id="ARBA00023172"/>
    </source>
</evidence>
<evidence type="ECO:0000256" key="11">
    <source>
        <dbReference type="ARBA" id="ARBA00023125"/>
    </source>
</evidence>
<dbReference type="Pfam" id="PF02735">
    <property type="entry name" value="Ku"/>
    <property type="match status" value="1"/>
</dbReference>
<evidence type="ECO:0000256" key="14">
    <source>
        <dbReference type="ARBA" id="ARBA00023242"/>
    </source>
</evidence>
<dbReference type="STRING" id="90262.A0A1X2I8S5"/>
<feature type="domain" description="Ku" evidence="17">
    <location>
        <begin position="332"/>
        <end position="470"/>
    </location>
</feature>
<feature type="compositionally biased region" description="Basic and acidic residues" evidence="16">
    <location>
        <begin position="613"/>
        <end position="624"/>
    </location>
</feature>
<evidence type="ECO:0000313" key="19">
    <source>
        <dbReference type="Proteomes" id="UP000193560"/>
    </source>
</evidence>
<evidence type="ECO:0000256" key="8">
    <source>
        <dbReference type="ARBA" id="ARBA00022806"/>
    </source>
</evidence>
<dbReference type="Pfam" id="PF03731">
    <property type="entry name" value="Ku_N"/>
    <property type="match status" value="1"/>
</dbReference>
<evidence type="ECO:0000256" key="15">
    <source>
        <dbReference type="ARBA" id="ARBA00031847"/>
    </source>
</evidence>
<evidence type="ECO:0000256" key="9">
    <source>
        <dbReference type="ARBA" id="ARBA00022840"/>
    </source>
</evidence>
<dbReference type="GO" id="GO:0005524">
    <property type="term" value="F:ATP binding"/>
    <property type="evidence" value="ECO:0007669"/>
    <property type="project" value="UniProtKB-KW"/>
</dbReference>
<feature type="compositionally biased region" description="Polar residues" evidence="16">
    <location>
        <begin position="311"/>
        <end position="330"/>
    </location>
</feature>
<dbReference type="InterPro" id="IPR006164">
    <property type="entry name" value="DNA_bd_Ku70/Ku80"/>
</dbReference>
<dbReference type="PANTHER" id="PTHR12604:SF4">
    <property type="entry name" value="X-RAY REPAIR CROSS-COMPLEMENTING PROTEIN 5"/>
    <property type="match status" value="1"/>
</dbReference>
<evidence type="ECO:0000256" key="10">
    <source>
        <dbReference type="ARBA" id="ARBA00022895"/>
    </source>
</evidence>
<dbReference type="InterPro" id="IPR005161">
    <property type="entry name" value="Ku_N"/>
</dbReference>
<keyword evidence="14" id="KW-0539">Nucleus</keyword>
<dbReference type="GO" id="GO:0006310">
    <property type="term" value="P:DNA recombination"/>
    <property type="evidence" value="ECO:0007669"/>
    <property type="project" value="UniProtKB-KW"/>
</dbReference>
<keyword evidence="13" id="KW-0234">DNA repair</keyword>
<dbReference type="EMBL" id="MCGE01000020">
    <property type="protein sequence ID" value="ORZ11870.1"/>
    <property type="molecule type" value="Genomic_DNA"/>
</dbReference>
<keyword evidence="12" id="KW-0233">DNA recombination</keyword>
<comment type="similarity">
    <text evidence="3">Belongs to the ku80 family.</text>
</comment>
<keyword evidence="10" id="KW-0779">Telomere</keyword>
<evidence type="ECO:0000256" key="13">
    <source>
        <dbReference type="ARBA" id="ARBA00023204"/>
    </source>
</evidence>
<accession>A0A1X2I8S5</accession>
<dbReference type="SUPFAM" id="SSF101420">
    <property type="entry name" value="C-terminal domain of Ku80"/>
    <property type="match status" value="1"/>
</dbReference>
<keyword evidence="10" id="KW-0158">Chromosome</keyword>
<dbReference type="GO" id="GO:0004386">
    <property type="term" value="F:helicase activity"/>
    <property type="evidence" value="ECO:0007669"/>
    <property type="project" value="UniProtKB-KW"/>
</dbReference>
<feature type="compositionally biased region" description="Polar residues" evidence="16">
    <location>
        <begin position="625"/>
        <end position="634"/>
    </location>
</feature>
<keyword evidence="8" id="KW-0347">Helicase</keyword>
<dbReference type="InterPro" id="IPR016194">
    <property type="entry name" value="SPOC-like_C_dom_sf"/>
</dbReference>